<dbReference type="PANTHER" id="PTHR21221:SF1">
    <property type="entry name" value="UREIDOGLYCOLATE LYASE"/>
    <property type="match status" value="1"/>
</dbReference>
<dbReference type="GO" id="GO:0006144">
    <property type="term" value="P:purine nucleobase metabolic process"/>
    <property type="evidence" value="ECO:0007669"/>
    <property type="project" value="UniProtKB-KW"/>
</dbReference>
<dbReference type="GO" id="GO:0000256">
    <property type="term" value="P:allantoin catabolic process"/>
    <property type="evidence" value="ECO:0007669"/>
    <property type="project" value="InterPro"/>
</dbReference>
<dbReference type="PANTHER" id="PTHR21221">
    <property type="entry name" value="UREIDOGLYCOLATE HYDROLASE"/>
    <property type="match status" value="1"/>
</dbReference>
<dbReference type="InterPro" id="IPR011051">
    <property type="entry name" value="RmlC_Cupin_sf"/>
</dbReference>
<dbReference type="GO" id="GO:0050385">
    <property type="term" value="F:ureidoglycolate lyase activity"/>
    <property type="evidence" value="ECO:0007669"/>
    <property type="project" value="UniProtKB-EC"/>
</dbReference>
<protein>
    <submittedName>
        <fullName evidence="6">Ureidoglycolate hydrolase</fullName>
        <ecNumber evidence="6">3.5.1.116</ecNumber>
    </submittedName>
</protein>
<dbReference type="InterPro" id="IPR024060">
    <property type="entry name" value="Ureidoglycolate_lyase_dom_sf"/>
</dbReference>
<sequence length="193" mass="21291">MSARQRTQPLTFNGVKVQHPPSEPEFAGTARYFAKPLTPENFTNYGDVSRPNLGESKLIRNGEVRLSKSAAAFSHLPEAPAAALDFYEVQPTTNTLHAISVERHPRSTQMFCPMEAGRWLVVIWPNGPDGPPEAFVAAPDDVVTYKPGIWHHGIVALDRPAKFASIMWKSETGLGDTEFAPLNSPVDIEWSQP</sequence>
<keyword evidence="3" id="KW-0456">Lyase</keyword>
<dbReference type="STRING" id="53501.SAMN04488043_11321"/>
<dbReference type="EMBL" id="CYSA01000008">
    <property type="protein sequence ID" value="CUH63605.1"/>
    <property type="molecule type" value="Genomic_DNA"/>
</dbReference>
<feature type="region of interest" description="Disordered" evidence="5">
    <location>
        <begin position="1"/>
        <end position="26"/>
    </location>
</feature>
<evidence type="ECO:0000313" key="6">
    <source>
        <dbReference type="EMBL" id="CUH63605.1"/>
    </source>
</evidence>
<feature type="compositionally biased region" description="Polar residues" evidence="5">
    <location>
        <begin position="1"/>
        <end position="11"/>
    </location>
</feature>
<dbReference type="InterPro" id="IPR007247">
    <property type="entry name" value="Ureidogly_lyase"/>
</dbReference>
<dbReference type="CDD" id="cd20298">
    <property type="entry name" value="cupin_UAH"/>
    <property type="match status" value="1"/>
</dbReference>
<evidence type="ECO:0000256" key="4">
    <source>
        <dbReference type="ARBA" id="ARBA00047684"/>
    </source>
</evidence>
<dbReference type="Pfam" id="PF04115">
    <property type="entry name" value="Ureidogly_lyase"/>
    <property type="match status" value="1"/>
</dbReference>
<organism evidence="6 7">
    <name type="scientific">Thalassovita gelatinovora</name>
    <name type="common">Thalassobius gelatinovorus</name>
    <dbReference type="NCBI Taxonomy" id="53501"/>
    <lineage>
        <taxon>Bacteria</taxon>
        <taxon>Pseudomonadati</taxon>
        <taxon>Pseudomonadota</taxon>
        <taxon>Alphaproteobacteria</taxon>
        <taxon>Rhodobacterales</taxon>
        <taxon>Roseobacteraceae</taxon>
        <taxon>Thalassovita</taxon>
    </lineage>
</organism>
<dbReference type="SUPFAM" id="SSF51182">
    <property type="entry name" value="RmlC-like cupins"/>
    <property type="match status" value="1"/>
</dbReference>
<reference evidence="6 7" key="1">
    <citation type="submission" date="2015-09" db="EMBL/GenBank/DDBJ databases">
        <authorList>
            <consortium name="Swine Surveillance"/>
        </authorList>
    </citation>
    <scope>NUCLEOTIDE SEQUENCE [LARGE SCALE GENOMIC DNA]</scope>
    <source>
        <strain evidence="6 7">CECT 4357</strain>
    </source>
</reference>
<evidence type="ECO:0000256" key="2">
    <source>
        <dbReference type="ARBA" id="ARBA00022631"/>
    </source>
</evidence>
<evidence type="ECO:0000313" key="7">
    <source>
        <dbReference type="Proteomes" id="UP000051587"/>
    </source>
</evidence>
<proteinExistence type="predicted"/>
<comment type="subunit">
    <text evidence="1">Homodimer.</text>
</comment>
<keyword evidence="7" id="KW-1185">Reference proteome</keyword>
<dbReference type="Proteomes" id="UP000051587">
    <property type="component" value="Unassembled WGS sequence"/>
</dbReference>
<dbReference type="GO" id="GO:0004848">
    <property type="term" value="F:ureidoglycolate hydrolase activity"/>
    <property type="evidence" value="ECO:0007669"/>
    <property type="project" value="UniProtKB-EC"/>
</dbReference>
<evidence type="ECO:0000256" key="3">
    <source>
        <dbReference type="ARBA" id="ARBA00023239"/>
    </source>
</evidence>
<dbReference type="EC" id="3.5.1.116" evidence="6"/>
<keyword evidence="2" id="KW-0659">Purine metabolism</keyword>
<name>A0A0P1F6N0_THAGE</name>
<keyword evidence="6" id="KW-0378">Hydrolase</keyword>
<comment type="catalytic activity">
    <reaction evidence="4">
        <text>(S)-ureidoglycolate = urea + glyoxylate</text>
        <dbReference type="Rhea" id="RHEA:11304"/>
        <dbReference type="ChEBI" id="CHEBI:16199"/>
        <dbReference type="ChEBI" id="CHEBI:36655"/>
        <dbReference type="ChEBI" id="CHEBI:57296"/>
        <dbReference type="EC" id="4.3.2.3"/>
    </reaction>
</comment>
<gene>
    <name evidence="6" type="primary">allA_2</name>
    <name evidence="6" type="ORF">TG4357_00780</name>
</gene>
<evidence type="ECO:0000256" key="5">
    <source>
        <dbReference type="SAM" id="MobiDB-lite"/>
    </source>
</evidence>
<dbReference type="Gene3D" id="2.60.120.480">
    <property type="entry name" value="Ureidoglycolate hydrolase"/>
    <property type="match status" value="1"/>
</dbReference>
<evidence type="ECO:0000256" key="1">
    <source>
        <dbReference type="ARBA" id="ARBA00011738"/>
    </source>
</evidence>
<dbReference type="InterPro" id="IPR047233">
    <property type="entry name" value="UAH_cupin"/>
</dbReference>
<dbReference type="AlphaFoldDB" id="A0A0P1F6N0"/>
<accession>A0A0P1F6N0</accession>